<evidence type="ECO:0000259" key="1">
    <source>
        <dbReference type="Pfam" id="PF01717"/>
    </source>
</evidence>
<dbReference type="Proteomes" id="UP000053477">
    <property type="component" value="Unassembled WGS sequence"/>
</dbReference>
<evidence type="ECO:0000313" key="3">
    <source>
        <dbReference type="Proteomes" id="UP000053477"/>
    </source>
</evidence>
<dbReference type="InParanoid" id="A0A0H2S5Z2"/>
<dbReference type="Pfam" id="PF01717">
    <property type="entry name" value="Meth_synt_2"/>
    <property type="match status" value="1"/>
</dbReference>
<proteinExistence type="predicted"/>
<dbReference type="PANTHER" id="PTHR43844">
    <property type="entry name" value="METHIONINE SYNTHASE"/>
    <property type="match status" value="1"/>
</dbReference>
<dbReference type="AlphaFoldDB" id="A0A0H2S5Z2"/>
<dbReference type="STRING" id="27342.A0A0H2S5Z2"/>
<keyword evidence="3" id="KW-1185">Reference proteome</keyword>
<dbReference type="OrthoDB" id="7772923at2759"/>
<organism evidence="2 3">
    <name type="scientific">Schizopora paradoxa</name>
    <dbReference type="NCBI Taxonomy" id="27342"/>
    <lineage>
        <taxon>Eukaryota</taxon>
        <taxon>Fungi</taxon>
        <taxon>Dikarya</taxon>
        <taxon>Basidiomycota</taxon>
        <taxon>Agaricomycotina</taxon>
        <taxon>Agaricomycetes</taxon>
        <taxon>Hymenochaetales</taxon>
        <taxon>Schizoporaceae</taxon>
        <taxon>Schizopora</taxon>
    </lineage>
</organism>
<dbReference type="GO" id="GO:0008270">
    <property type="term" value="F:zinc ion binding"/>
    <property type="evidence" value="ECO:0007669"/>
    <property type="project" value="InterPro"/>
</dbReference>
<name>A0A0H2S5Z2_9AGAM</name>
<accession>A0A0H2S5Z2</accession>
<dbReference type="SUPFAM" id="SSF51726">
    <property type="entry name" value="UROD/MetE-like"/>
    <property type="match status" value="1"/>
</dbReference>
<dbReference type="EMBL" id="KQ085909">
    <property type="protein sequence ID" value="KLO17053.1"/>
    <property type="molecule type" value="Genomic_DNA"/>
</dbReference>
<dbReference type="InterPro" id="IPR038071">
    <property type="entry name" value="UROD/MetE-like_sf"/>
</dbReference>
<dbReference type="InterPro" id="IPR002629">
    <property type="entry name" value="Met_Synth_C/arc"/>
</dbReference>
<dbReference type="Gene3D" id="3.20.20.210">
    <property type="match status" value="1"/>
</dbReference>
<dbReference type="GO" id="GO:0009086">
    <property type="term" value="P:methionine biosynthetic process"/>
    <property type="evidence" value="ECO:0007669"/>
    <property type="project" value="InterPro"/>
</dbReference>
<feature type="non-terminal residue" evidence="2">
    <location>
        <position position="394"/>
    </location>
</feature>
<dbReference type="PANTHER" id="PTHR43844:SF2">
    <property type="entry name" value="SYNTHASE, VITAMIN-B12 INDEPENDENT, PUTATIVE (AFU_ORTHOLOGUE AFUA_3G12060)-RELATED"/>
    <property type="match status" value="1"/>
</dbReference>
<dbReference type="CDD" id="cd03311">
    <property type="entry name" value="CIMS_C_terminal_like"/>
    <property type="match status" value="1"/>
</dbReference>
<gene>
    <name evidence="2" type="ORF">SCHPADRAFT_847280</name>
</gene>
<evidence type="ECO:0000313" key="2">
    <source>
        <dbReference type="EMBL" id="KLO17053.1"/>
    </source>
</evidence>
<dbReference type="GO" id="GO:0003871">
    <property type="term" value="F:5-methyltetrahydropteroyltriglutamate-homocysteine S-methyltransferase activity"/>
    <property type="evidence" value="ECO:0007669"/>
    <property type="project" value="InterPro"/>
</dbReference>
<protein>
    <submittedName>
        <fullName evidence="2">UROD/MetE-like protein</fullName>
    </submittedName>
</protein>
<reference evidence="2 3" key="1">
    <citation type="submission" date="2015-04" db="EMBL/GenBank/DDBJ databases">
        <title>Complete genome sequence of Schizopora paradoxa KUC8140, a cosmopolitan wood degrader in East Asia.</title>
        <authorList>
            <consortium name="DOE Joint Genome Institute"/>
            <person name="Min B."/>
            <person name="Park H."/>
            <person name="Jang Y."/>
            <person name="Kim J.-J."/>
            <person name="Kim K.H."/>
            <person name="Pangilinan J."/>
            <person name="Lipzen A."/>
            <person name="Riley R."/>
            <person name="Grigoriev I.V."/>
            <person name="Spatafora J.W."/>
            <person name="Choi I.-G."/>
        </authorList>
    </citation>
    <scope>NUCLEOTIDE SEQUENCE [LARGE SCALE GENOMIC DNA]</scope>
    <source>
        <strain evidence="2 3">KUC8140</strain>
    </source>
</reference>
<feature type="domain" description="Cobalamin-independent methionine synthase MetE C-terminal/archaeal" evidence="1">
    <location>
        <begin position="177"/>
        <end position="370"/>
    </location>
</feature>
<sequence length="394" mass="45128">MTSPTLFPPFRAEHLGSLKRPTALLTKRTEFDSGKCSKEELEKYEDESIANIVKMQRDAGIKAITDGEFRRHMFFDGVFDNLDGMKHISPVPTHMFKLYVPDIAAFAKLDFKGADTYVCAAKLRRTKPFYGPQFEGLKKFTTPEEHKHLKITICAPEWFHLRHGEYAYDTNVYKNDDEYFDDIAIAYQAEIQDLYSRGCRNIQFDDPLLAYFCAESMIKGMEEQGVDHEKLLNTYIRAYNKCLENRPKDMTVGLHLCRGNFKDGMHFSEGGYDRIAIKLFNEINVDCYYLEYDTDRAGTFEPLKFLPKHKTVVLGLISSKLPQLEDPQELRERVFQAARVIAQGEPTRSYEEALNQICISPQCGFASHAEGNRVAETDVAKKLALVSSTAKSVW</sequence>